<evidence type="ECO:0000313" key="5">
    <source>
        <dbReference type="Proteomes" id="UP000486351"/>
    </source>
</evidence>
<gene>
    <name evidence="2" type="ORF">PF004_g5294</name>
    <name evidence="3" type="ORF">PF008_g9400</name>
</gene>
<dbReference type="Proteomes" id="UP000486351">
    <property type="component" value="Unassembled WGS sequence"/>
</dbReference>
<protein>
    <submittedName>
        <fullName evidence="2">Uncharacterized protein</fullName>
    </submittedName>
</protein>
<evidence type="ECO:0000313" key="2">
    <source>
        <dbReference type="EMBL" id="KAE9245315.1"/>
    </source>
</evidence>
<proteinExistence type="predicted"/>
<reference evidence="4 5" key="1">
    <citation type="submission" date="2018-09" db="EMBL/GenBank/DDBJ databases">
        <title>Genomic investigation of the strawberry pathogen Phytophthora fragariae indicates pathogenicity is determined by transcriptional variation in three key races.</title>
        <authorList>
            <person name="Adams T.M."/>
            <person name="Armitage A.D."/>
            <person name="Sobczyk M.K."/>
            <person name="Bates H.J."/>
            <person name="Dunwell J.M."/>
            <person name="Nellist C.F."/>
            <person name="Harrison R.J."/>
        </authorList>
    </citation>
    <scope>NUCLEOTIDE SEQUENCE [LARGE SCALE GENOMIC DNA]</scope>
    <source>
        <strain evidence="2 4">BC-23</strain>
        <strain evidence="3 5">NOV-77</strain>
    </source>
</reference>
<dbReference type="AlphaFoldDB" id="A0A6G0PFY5"/>
<organism evidence="2 4">
    <name type="scientific">Phytophthora fragariae</name>
    <dbReference type="NCBI Taxonomy" id="53985"/>
    <lineage>
        <taxon>Eukaryota</taxon>
        <taxon>Sar</taxon>
        <taxon>Stramenopiles</taxon>
        <taxon>Oomycota</taxon>
        <taxon>Peronosporomycetes</taxon>
        <taxon>Peronosporales</taxon>
        <taxon>Peronosporaceae</taxon>
        <taxon>Phytophthora</taxon>
    </lineage>
</organism>
<feature type="region of interest" description="Disordered" evidence="1">
    <location>
        <begin position="21"/>
        <end position="89"/>
    </location>
</feature>
<name>A0A6G0PFY5_9STRA</name>
<evidence type="ECO:0000256" key="1">
    <source>
        <dbReference type="SAM" id="MobiDB-lite"/>
    </source>
</evidence>
<feature type="compositionally biased region" description="Basic and acidic residues" evidence="1">
    <location>
        <begin position="57"/>
        <end position="75"/>
    </location>
</feature>
<accession>A0A6G0PFY5</accession>
<comment type="caution">
    <text evidence="2">The sequence shown here is derived from an EMBL/GenBank/DDBJ whole genome shotgun (WGS) entry which is preliminary data.</text>
</comment>
<evidence type="ECO:0000313" key="4">
    <source>
        <dbReference type="Proteomes" id="UP000476176"/>
    </source>
</evidence>
<dbReference type="Proteomes" id="UP000476176">
    <property type="component" value="Unassembled WGS sequence"/>
</dbReference>
<dbReference type="EMBL" id="QXGC01000195">
    <property type="protein sequence ID" value="KAE9245315.1"/>
    <property type="molecule type" value="Genomic_DNA"/>
</dbReference>
<evidence type="ECO:0000313" key="3">
    <source>
        <dbReference type="EMBL" id="KAE9344085.1"/>
    </source>
</evidence>
<dbReference type="EMBL" id="QXFY01000448">
    <property type="protein sequence ID" value="KAE9344085.1"/>
    <property type="molecule type" value="Genomic_DNA"/>
</dbReference>
<sequence length="89" mass="9751">MTVHSLPEELRLRALPDDHPLVVTIRDPPLPKGGQGAGDFGVTHWTPSSARSAIPAWDHRGPESIHPERNPDQRHPPTSQPLQTGVYLG</sequence>